<dbReference type="InterPro" id="IPR027417">
    <property type="entry name" value="P-loop_NTPase"/>
</dbReference>
<evidence type="ECO:0000256" key="1">
    <source>
        <dbReference type="ARBA" id="ARBA00022448"/>
    </source>
</evidence>
<dbReference type="NCBIfam" id="NF010061">
    <property type="entry name" value="PRK13538.1"/>
    <property type="match status" value="1"/>
</dbReference>
<evidence type="ECO:0000313" key="8">
    <source>
        <dbReference type="EMBL" id="QPD05412.1"/>
    </source>
</evidence>
<keyword evidence="4 8" id="KW-0067">ATP-binding</keyword>
<keyword evidence="3" id="KW-0201">Cytochrome c-type biogenesis</keyword>
<dbReference type="InterPro" id="IPR003439">
    <property type="entry name" value="ABC_transporter-like_ATP-bd"/>
</dbReference>
<reference evidence="8 9" key="1">
    <citation type="journal article" date="2020" name="ISME J.">
        <title>Enrichment and physiological characterization of a novel comammox Nitrospira indicates ammonium inhibition of complete nitrification.</title>
        <authorList>
            <person name="Sakoula D."/>
            <person name="Koch H."/>
            <person name="Frank J."/>
            <person name="Jetten M.S.M."/>
            <person name="van Kessel M.A.H.J."/>
            <person name="Lucker S."/>
        </authorList>
    </citation>
    <scope>NUCLEOTIDE SEQUENCE [LARGE SCALE GENOMIC DNA]</scope>
    <source>
        <strain evidence="8">Comreactor17</strain>
    </source>
</reference>
<keyword evidence="1" id="KW-0813">Transport</keyword>
<organism evidence="8 9">
    <name type="scientific">Candidatus Nitrospira kreftii</name>
    <dbReference type="NCBI Taxonomy" id="2652173"/>
    <lineage>
        <taxon>Bacteria</taxon>
        <taxon>Pseudomonadati</taxon>
        <taxon>Nitrospirota</taxon>
        <taxon>Nitrospiria</taxon>
        <taxon>Nitrospirales</taxon>
        <taxon>Nitrospiraceae</taxon>
        <taxon>Nitrospira</taxon>
    </lineage>
</organism>
<dbReference type="SUPFAM" id="SSF52540">
    <property type="entry name" value="P-loop containing nucleoside triphosphate hydrolases"/>
    <property type="match status" value="1"/>
</dbReference>
<dbReference type="GO" id="GO:0022857">
    <property type="term" value="F:transmembrane transporter activity"/>
    <property type="evidence" value="ECO:0007669"/>
    <property type="project" value="InterPro"/>
</dbReference>
<sequence>MLQAVTLSCRRGERRLFSDLTVNVEPGTLLAVVGENGSGKTSLLRIFSSLLPPEEGSILWDGEDIHQLKELYSGQLTYIGHLNGIKDDLTPVENVMSAVTLAGEVCSRIEAQQALEAIGLKRLIHRLPSKVLSQGQKRRVALARLWLSTRPLWLLDEPFTSLDAASTGAVTQRLHAHLQRGGLAVIVTHQEVELPAERVHCLRLTG</sequence>
<dbReference type="Gene3D" id="3.40.50.300">
    <property type="entry name" value="P-loop containing nucleotide triphosphate hydrolases"/>
    <property type="match status" value="1"/>
</dbReference>
<dbReference type="GO" id="GO:0016887">
    <property type="term" value="F:ATP hydrolysis activity"/>
    <property type="evidence" value="ECO:0007669"/>
    <property type="project" value="InterPro"/>
</dbReference>
<dbReference type="GO" id="GO:0005524">
    <property type="term" value="F:ATP binding"/>
    <property type="evidence" value="ECO:0007669"/>
    <property type="project" value="UniProtKB-KW"/>
</dbReference>
<evidence type="ECO:0000256" key="4">
    <source>
        <dbReference type="ARBA" id="ARBA00022840"/>
    </source>
</evidence>
<dbReference type="InterPro" id="IPR003593">
    <property type="entry name" value="AAA+_ATPase"/>
</dbReference>
<evidence type="ECO:0000256" key="5">
    <source>
        <dbReference type="ARBA" id="ARBA00022967"/>
    </source>
</evidence>
<keyword evidence="2" id="KW-0547">Nucleotide-binding</keyword>
<evidence type="ECO:0000256" key="2">
    <source>
        <dbReference type="ARBA" id="ARBA00022741"/>
    </source>
</evidence>
<protein>
    <submittedName>
        <fullName evidence="8">Cytochrome c biogenesis ATP-binding export protein CcmA</fullName>
    </submittedName>
</protein>
<keyword evidence="5" id="KW-1278">Translocase</keyword>
<dbReference type="Proteomes" id="UP000593737">
    <property type="component" value="Chromosome"/>
</dbReference>
<gene>
    <name evidence="8" type="ORF">Nkreftii_003186</name>
</gene>
<accession>A0A7S8FGH4</accession>
<keyword evidence="6" id="KW-0472">Membrane</keyword>
<dbReference type="PANTHER" id="PTHR43499">
    <property type="entry name" value="ABC TRANSPORTER I FAMILY MEMBER 1"/>
    <property type="match status" value="1"/>
</dbReference>
<dbReference type="InterPro" id="IPR005895">
    <property type="entry name" value="ABC_transptr_haem_export_CcmA"/>
</dbReference>
<evidence type="ECO:0000259" key="7">
    <source>
        <dbReference type="PROSITE" id="PS50893"/>
    </source>
</evidence>
<dbReference type="KEGG" id="nkf:Nkreftii_003186"/>
<evidence type="ECO:0000256" key="6">
    <source>
        <dbReference type="ARBA" id="ARBA00023136"/>
    </source>
</evidence>
<dbReference type="AlphaFoldDB" id="A0A7S8FGH4"/>
<dbReference type="SMART" id="SM00382">
    <property type="entry name" value="AAA"/>
    <property type="match status" value="1"/>
</dbReference>
<evidence type="ECO:0000313" key="9">
    <source>
        <dbReference type="Proteomes" id="UP000593737"/>
    </source>
</evidence>
<evidence type="ECO:0000256" key="3">
    <source>
        <dbReference type="ARBA" id="ARBA00022748"/>
    </source>
</evidence>
<dbReference type="GO" id="GO:0017004">
    <property type="term" value="P:cytochrome complex assembly"/>
    <property type="evidence" value="ECO:0007669"/>
    <property type="project" value="UniProtKB-KW"/>
</dbReference>
<dbReference type="PANTHER" id="PTHR43499:SF1">
    <property type="entry name" value="ABC TRANSPORTER I FAMILY MEMBER 1"/>
    <property type="match status" value="1"/>
</dbReference>
<feature type="domain" description="ABC transporter" evidence="7">
    <location>
        <begin position="2"/>
        <end position="204"/>
    </location>
</feature>
<name>A0A7S8FGH4_9BACT</name>
<dbReference type="PROSITE" id="PS50893">
    <property type="entry name" value="ABC_TRANSPORTER_2"/>
    <property type="match status" value="1"/>
</dbReference>
<dbReference type="PROSITE" id="PS00211">
    <property type="entry name" value="ABC_TRANSPORTER_1"/>
    <property type="match status" value="1"/>
</dbReference>
<proteinExistence type="predicted"/>
<dbReference type="Pfam" id="PF00005">
    <property type="entry name" value="ABC_tran"/>
    <property type="match status" value="1"/>
</dbReference>
<dbReference type="NCBIfam" id="TIGR01189">
    <property type="entry name" value="ccmA"/>
    <property type="match status" value="1"/>
</dbReference>
<dbReference type="InterPro" id="IPR017871">
    <property type="entry name" value="ABC_transporter-like_CS"/>
</dbReference>
<dbReference type="EMBL" id="CP047423">
    <property type="protein sequence ID" value="QPD05412.1"/>
    <property type="molecule type" value="Genomic_DNA"/>
</dbReference>